<dbReference type="PANTHER" id="PTHR33337:SF40">
    <property type="entry name" value="CENP-V_GFA DOMAIN-CONTAINING PROTEIN-RELATED"/>
    <property type="match status" value="1"/>
</dbReference>
<name>A0A077NCY2_XENBV</name>
<sequence length="143" mass="15821">MSQKEYKGGCLCGNIKFIATGIPDFPHTCSCTMCQRHSGALTLCWVEFPKEAVQWIGEGGIPSLYRSSDYSSRSFCSRCGSSLGAIDDGPTVGLILGNFDNNGQQELIPLSHSYRESHPQWWEIETTKNTTENLVIKLNIISI</sequence>
<reference evidence="6" key="1">
    <citation type="submission" date="2013-07" db="EMBL/GenBank/DDBJ databases">
        <title>Sub-species coevolution in mutualistic symbiosis.</title>
        <authorList>
            <person name="Murfin K."/>
            <person name="Klassen J."/>
            <person name="Lee M."/>
            <person name="Forst S."/>
            <person name="Stock P."/>
            <person name="Goodrich-Blair H."/>
        </authorList>
    </citation>
    <scope>NUCLEOTIDE SEQUENCE [LARGE SCALE GENOMIC DNA]</scope>
    <source>
        <strain evidence="6">Puntauvense</strain>
    </source>
</reference>
<dbReference type="AlphaFoldDB" id="A0A077NCY2"/>
<gene>
    <name evidence="6" type="ORF">XBP1_1970030</name>
</gene>
<evidence type="ECO:0000256" key="4">
    <source>
        <dbReference type="ARBA" id="ARBA00023239"/>
    </source>
</evidence>
<dbReference type="Pfam" id="PF04828">
    <property type="entry name" value="GFA"/>
    <property type="match status" value="1"/>
</dbReference>
<organism evidence="6">
    <name type="scientific">Xenorhabdus bovienii str. puntauvense</name>
    <dbReference type="NCBI Taxonomy" id="1398201"/>
    <lineage>
        <taxon>Bacteria</taxon>
        <taxon>Pseudomonadati</taxon>
        <taxon>Pseudomonadota</taxon>
        <taxon>Gammaproteobacteria</taxon>
        <taxon>Enterobacterales</taxon>
        <taxon>Morganellaceae</taxon>
        <taxon>Xenorhabdus</taxon>
    </lineage>
</organism>
<feature type="domain" description="CENP-V/GFA" evidence="5">
    <location>
        <begin position="6"/>
        <end position="123"/>
    </location>
</feature>
<proteinExistence type="inferred from homology"/>
<evidence type="ECO:0000256" key="1">
    <source>
        <dbReference type="ARBA" id="ARBA00005495"/>
    </source>
</evidence>
<dbReference type="PANTHER" id="PTHR33337">
    <property type="entry name" value="GFA DOMAIN-CONTAINING PROTEIN"/>
    <property type="match status" value="1"/>
</dbReference>
<evidence type="ECO:0000313" key="6">
    <source>
        <dbReference type="EMBL" id="CDG96208.1"/>
    </source>
</evidence>
<evidence type="ECO:0000259" key="5">
    <source>
        <dbReference type="PROSITE" id="PS51891"/>
    </source>
</evidence>
<accession>A0A077NCY2</accession>
<dbReference type="InterPro" id="IPR011057">
    <property type="entry name" value="Mss4-like_sf"/>
</dbReference>
<dbReference type="SUPFAM" id="SSF51316">
    <property type="entry name" value="Mss4-like"/>
    <property type="match status" value="1"/>
</dbReference>
<dbReference type="Proteomes" id="UP000028511">
    <property type="component" value="Unassembled WGS sequence"/>
</dbReference>
<keyword evidence="4" id="KW-0456">Lyase</keyword>
<dbReference type="EMBL" id="CBSW010000109">
    <property type="protein sequence ID" value="CDG96208.1"/>
    <property type="molecule type" value="Genomic_DNA"/>
</dbReference>
<dbReference type="InterPro" id="IPR006913">
    <property type="entry name" value="CENP-V/GFA"/>
</dbReference>
<dbReference type="PROSITE" id="PS51891">
    <property type="entry name" value="CENP_V_GFA"/>
    <property type="match status" value="1"/>
</dbReference>
<dbReference type="Gene3D" id="3.90.1590.10">
    <property type="entry name" value="glutathione-dependent formaldehyde- activating enzyme (gfa)"/>
    <property type="match status" value="1"/>
</dbReference>
<evidence type="ECO:0000256" key="3">
    <source>
        <dbReference type="ARBA" id="ARBA00022833"/>
    </source>
</evidence>
<protein>
    <recommendedName>
        <fullName evidence="5">CENP-V/GFA domain-containing protein</fullName>
    </recommendedName>
</protein>
<dbReference type="GO" id="GO:0016846">
    <property type="term" value="F:carbon-sulfur lyase activity"/>
    <property type="evidence" value="ECO:0007669"/>
    <property type="project" value="InterPro"/>
</dbReference>
<comment type="similarity">
    <text evidence="1">Belongs to the Gfa family.</text>
</comment>
<keyword evidence="3" id="KW-0862">Zinc</keyword>
<comment type="caution">
    <text evidence="6">The sequence shown here is derived from an EMBL/GenBank/DDBJ whole genome shotgun (WGS) entry which is preliminary data.</text>
</comment>
<dbReference type="RefSeq" id="WP_051870599.1">
    <property type="nucleotide sequence ID" value="NZ_CAWLWN010000178.1"/>
</dbReference>
<dbReference type="GO" id="GO:0046872">
    <property type="term" value="F:metal ion binding"/>
    <property type="evidence" value="ECO:0007669"/>
    <property type="project" value="UniProtKB-KW"/>
</dbReference>
<evidence type="ECO:0000256" key="2">
    <source>
        <dbReference type="ARBA" id="ARBA00022723"/>
    </source>
</evidence>
<keyword evidence="2" id="KW-0479">Metal-binding</keyword>
<dbReference type="HOGENOM" id="CLU_055491_4_0_6"/>